<dbReference type="FunFam" id="3.10.20.370:FF:000001">
    <property type="entry name" value="Retrovirus-related Pol polyprotein from transposon 17.6-like protein"/>
    <property type="match status" value="1"/>
</dbReference>
<dbReference type="AlphaFoldDB" id="A0A8C1S3S0"/>
<dbReference type="Pfam" id="PF17919">
    <property type="entry name" value="RT_RNaseH_2"/>
    <property type="match status" value="1"/>
</dbReference>
<dbReference type="CDD" id="cd09274">
    <property type="entry name" value="RNase_HI_RT_Ty3"/>
    <property type="match status" value="1"/>
</dbReference>
<dbReference type="InterPro" id="IPR043128">
    <property type="entry name" value="Rev_trsase/Diguanyl_cyclase"/>
</dbReference>
<dbReference type="PANTHER" id="PTHR37984">
    <property type="entry name" value="PROTEIN CBG26694"/>
    <property type="match status" value="1"/>
</dbReference>
<dbReference type="InterPro" id="IPR050951">
    <property type="entry name" value="Retrovirus_Pol_polyprotein"/>
</dbReference>
<organism evidence="3 4">
    <name type="scientific">Cyprinus carpio</name>
    <name type="common">Common carp</name>
    <dbReference type="NCBI Taxonomy" id="7962"/>
    <lineage>
        <taxon>Eukaryota</taxon>
        <taxon>Metazoa</taxon>
        <taxon>Chordata</taxon>
        <taxon>Craniata</taxon>
        <taxon>Vertebrata</taxon>
        <taxon>Euteleostomi</taxon>
        <taxon>Actinopterygii</taxon>
        <taxon>Neopterygii</taxon>
        <taxon>Teleostei</taxon>
        <taxon>Ostariophysi</taxon>
        <taxon>Cypriniformes</taxon>
        <taxon>Cyprinidae</taxon>
        <taxon>Cyprininae</taxon>
        <taxon>Cyprinus</taxon>
    </lineage>
</organism>
<evidence type="ECO:0000256" key="1">
    <source>
        <dbReference type="ARBA" id="ARBA00023268"/>
    </source>
</evidence>
<feature type="domain" description="Reverse transcriptase/retrotransposon-derived protein RNase H-like" evidence="2">
    <location>
        <begin position="76"/>
        <end position="170"/>
    </location>
</feature>
<accession>A0A8C1S3S0</accession>
<dbReference type="PANTHER" id="PTHR37984:SF5">
    <property type="entry name" value="PROTEIN NYNRIN-LIKE"/>
    <property type="match status" value="1"/>
</dbReference>
<proteinExistence type="predicted"/>
<dbReference type="FunFam" id="3.30.70.270:FF:000020">
    <property type="entry name" value="Transposon Tf2-6 polyprotein-like Protein"/>
    <property type="match status" value="1"/>
</dbReference>
<sequence length="201" mass="22545">KTSSNHLPVHGLVTPDGISPDPRKVEAVTEFRTPTDVKQVRGFLGLTSYYRQFIPSYAQKAESLFKLTRKETPFNWDDGCQASMDYLKNCLTSKPILCLPDFSRPFFIHTDACDLGLGAALMQKDDMGRDVVVAFASRTLHKAERPYSTPEKECLGVIWALEHFRPYIEDALSRNPLPHCEGPIDILPPHAVIAGMDLRSL</sequence>
<dbReference type="Proteomes" id="UP000694700">
    <property type="component" value="Unplaced"/>
</dbReference>
<evidence type="ECO:0000313" key="4">
    <source>
        <dbReference type="Proteomes" id="UP000694700"/>
    </source>
</evidence>
<protein>
    <recommendedName>
        <fullName evidence="2">Reverse transcriptase/retrotransposon-derived protein RNase H-like domain-containing protein</fullName>
    </recommendedName>
</protein>
<reference evidence="3" key="1">
    <citation type="submission" date="2025-08" db="UniProtKB">
        <authorList>
            <consortium name="Ensembl"/>
        </authorList>
    </citation>
    <scope>IDENTIFICATION</scope>
</reference>
<dbReference type="InterPro" id="IPR041577">
    <property type="entry name" value="RT_RNaseH_2"/>
</dbReference>
<name>A0A8C1S3S0_CYPCA</name>
<evidence type="ECO:0000259" key="2">
    <source>
        <dbReference type="Pfam" id="PF17919"/>
    </source>
</evidence>
<dbReference type="Gene3D" id="3.30.70.270">
    <property type="match status" value="1"/>
</dbReference>
<dbReference type="GO" id="GO:0003824">
    <property type="term" value="F:catalytic activity"/>
    <property type="evidence" value="ECO:0007669"/>
    <property type="project" value="UniProtKB-KW"/>
</dbReference>
<dbReference type="SUPFAM" id="SSF56672">
    <property type="entry name" value="DNA/RNA polymerases"/>
    <property type="match status" value="1"/>
</dbReference>
<evidence type="ECO:0000313" key="3">
    <source>
        <dbReference type="Ensembl" id="ENSCCRP00015002034.1"/>
    </source>
</evidence>
<dbReference type="Ensembl" id="ENSCCRT00015002157.1">
    <property type="protein sequence ID" value="ENSCCRP00015002034.1"/>
    <property type="gene ID" value="ENSCCRG00015001306.1"/>
</dbReference>
<dbReference type="InterPro" id="IPR043502">
    <property type="entry name" value="DNA/RNA_pol_sf"/>
</dbReference>
<keyword evidence="1" id="KW-0511">Multifunctional enzyme</keyword>